<evidence type="ECO:0000256" key="3">
    <source>
        <dbReference type="ARBA" id="ARBA00010766"/>
    </source>
</evidence>
<dbReference type="OrthoDB" id="619536at2759"/>
<keyword evidence="11" id="KW-1185">Reference proteome</keyword>
<comment type="similarity">
    <text evidence="3 8">Belongs to the COQ9 family.</text>
</comment>
<evidence type="ECO:0000256" key="1">
    <source>
        <dbReference type="ARBA" id="ARBA00004173"/>
    </source>
</evidence>
<comment type="subcellular location">
    <subcellularLocation>
        <location evidence="1 8">Mitochondrion</location>
    </subcellularLocation>
</comment>
<dbReference type="Proteomes" id="UP001049176">
    <property type="component" value="Chromosome 7"/>
</dbReference>
<dbReference type="EMBL" id="CM032187">
    <property type="protein sequence ID" value="KAG7089363.1"/>
    <property type="molecule type" value="Genomic_DNA"/>
</dbReference>
<dbReference type="PANTHER" id="PTHR21427">
    <property type="entry name" value="UBIQUINONE BIOSYNTHESIS PROTEIN COQ9, MITOCHONDRIAL"/>
    <property type="match status" value="1"/>
</dbReference>
<dbReference type="RefSeq" id="XP_043005833.1">
    <property type="nucleotide sequence ID" value="XM_043156049.1"/>
</dbReference>
<evidence type="ECO:0000259" key="9">
    <source>
        <dbReference type="Pfam" id="PF08511"/>
    </source>
</evidence>
<dbReference type="AlphaFoldDB" id="A0A9P7RTY0"/>
<reference evidence="10" key="1">
    <citation type="journal article" date="2021" name="Genome Biol. Evol.">
        <title>The assembled and annotated genome of the fairy-ring fungus Marasmius oreades.</title>
        <authorList>
            <person name="Hiltunen M."/>
            <person name="Ament-Velasquez S.L."/>
            <person name="Johannesson H."/>
        </authorList>
    </citation>
    <scope>NUCLEOTIDE SEQUENCE</scope>
    <source>
        <strain evidence="10">03SP1</strain>
    </source>
</reference>
<evidence type="ECO:0000313" key="10">
    <source>
        <dbReference type="EMBL" id="KAG7089363.1"/>
    </source>
</evidence>
<keyword evidence="6 8" id="KW-0446">Lipid-binding</keyword>
<dbReference type="PANTHER" id="PTHR21427:SF19">
    <property type="entry name" value="UBIQUINONE BIOSYNTHESIS PROTEIN COQ9, MITOCHONDRIAL"/>
    <property type="match status" value="1"/>
</dbReference>
<keyword evidence="4 8" id="KW-0831">Ubiquinone biosynthesis</keyword>
<protein>
    <recommendedName>
        <fullName evidence="8">Ubiquinone biosynthesis protein</fullName>
    </recommendedName>
</protein>
<comment type="caution">
    <text evidence="10">The sequence shown here is derived from an EMBL/GenBank/DDBJ whole genome shotgun (WGS) entry which is preliminary data.</text>
</comment>
<dbReference type="Pfam" id="PF08511">
    <property type="entry name" value="COQ9"/>
    <property type="match status" value="1"/>
</dbReference>
<accession>A0A9P7RTY0</accession>
<evidence type="ECO:0000256" key="5">
    <source>
        <dbReference type="ARBA" id="ARBA00022946"/>
    </source>
</evidence>
<proteinExistence type="inferred from homology"/>
<dbReference type="GO" id="GO:0005743">
    <property type="term" value="C:mitochondrial inner membrane"/>
    <property type="evidence" value="ECO:0007669"/>
    <property type="project" value="TreeGrafter"/>
</dbReference>
<evidence type="ECO:0000256" key="7">
    <source>
        <dbReference type="ARBA" id="ARBA00023128"/>
    </source>
</evidence>
<evidence type="ECO:0000313" key="11">
    <source>
        <dbReference type="Proteomes" id="UP001049176"/>
    </source>
</evidence>
<dbReference type="InterPro" id="IPR012762">
    <property type="entry name" value="Ubiq_biosynth_COQ9"/>
</dbReference>
<comment type="pathway">
    <text evidence="2 8">Cofactor biosynthesis; ubiquinone biosynthesis.</text>
</comment>
<evidence type="ECO:0000256" key="8">
    <source>
        <dbReference type="RuleBase" id="RU366063"/>
    </source>
</evidence>
<keyword evidence="5" id="KW-0809">Transit peptide</keyword>
<comment type="function">
    <text evidence="8">Membrane-associated protein that warps the membrane surface to access and bind aromatic isoprenes with high specificity, including ubiquinone (CoQ) isoprene intermediates and presents them directly to Coq7, therefore facilitating the Coq7-mediated hydroxylase step. Participates in the biosynthesis of coenzyme Q, also named ubiquinone, an essential lipid-soluble electron transporter for aerobic cellular respiration.</text>
</comment>
<dbReference type="GO" id="GO:0006744">
    <property type="term" value="P:ubiquinone biosynthetic process"/>
    <property type="evidence" value="ECO:0007669"/>
    <property type="project" value="UniProtKB-UniRule"/>
</dbReference>
<feature type="domain" description="COQ9 C-terminal" evidence="9">
    <location>
        <begin position="122"/>
        <end position="185"/>
    </location>
</feature>
<sequence length="213" mass="23775">MSTTRNQLLKIATTLVKNHGFTREALSYSALYLPGPAALQQPLSEPAISALFGTGDSARVTLINAWLDEGILQMSNVPSPTFRHVLRARLEYNREVLGHLPEAFALLCSPEQGLPPLDPRPAIEHAAKIANETCKITKDQSIQLDWYARRASLATIYIAAELHQLKSPQTANMFLDDLLDNSDRFGSVFREAQVFSSYVFKSWDGILRSKGFW</sequence>
<name>A0A9P7RTY0_9AGAR</name>
<dbReference type="GeneID" id="66080128"/>
<organism evidence="10 11">
    <name type="scientific">Marasmius oreades</name>
    <name type="common">fairy-ring Marasmius</name>
    <dbReference type="NCBI Taxonomy" id="181124"/>
    <lineage>
        <taxon>Eukaryota</taxon>
        <taxon>Fungi</taxon>
        <taxon>Dikarya</taxon>
        <taxon>Basidiomycota</taxon>
        <taxon>Agaricomycotina</taxon>
        <taxon>Agaricomycetes</taxon>
        <taxon>Agaricomycetidae</taxon>
        <taxon>Agaricales</taxon>
        <taxon>Marasmiineae</taxon>
        <taxon>Marasmiaceae</taxon>
        <taxon>Marasmius</taxon>
    </lineage>
</organism>
<dbReference type="GO" id="GO:0008289">
    <property type="term" value="F:lipid binding"/>
    <property type="evidence" value="ECO:0007669"/>
    <property type="project" value="UniProtKB-UniRule"/>
</dbReference>
<keyword evidence="7 8" id="KW-0496">Mitochondrion</keyword>
<evidence type="ECO:0000256" key="2">
    <source>
        <dbReference type="ARBA" id="ARBA00004749"/>
    </source>
</evidence>
<gene>
    <name evidence="10" type="ORF">E1B28_011053</name>
</gene>
<dbReference type="InterPro" id="IPR013718">
    <property type="entry name" value="COQ9_C"/>
</dbReference>
<evidence type="ECO:0000256" key="4">
    <source>
        <dbReference type="ARBA" id="ARBA00022688"/>
    </source>
</evidence>
<dbReference type="KEGG" id="more:E1B28_011053"/>
<evidence type="ECO:0000256" key="6">
    <source>
        <dbReference type="ARBA" id="ARBA00023121"/>
    </source>
</evidence>